<dbReference type="Pfam" id="PF09335">
    <property type="entry name" value="VTT_dom"/>
    <property type="match status" value="1"/>
</dbReference>
<protein>
    <recommendedName>
        <fullName evidence="2">VTT domain-containing protein</fullName>
    </recommendedName>
</protein>
<dbReference type="InterPro" id="IPR051311">
    <property type="entry name" value="DedA_domain"/>
</dbReference>
<dbReference type="PANTHER" id="PTHR42709">
    <property type="entry name" value="ALKALINE PHOSPHATASE LIKE PROTEIN"/>
    <property type="match status" value="1"/>
</dbReference>
<dbReference type="OrthoDB" id="9814483at2"/>
<accession>A0A2T4JQX8</accession>
<gene>
    <name evidence="3" type="ORF">C5F48_18285</name>
</gene>
<dbReference type="InterPro" id="IPR032816">
    <property type="entry name" value="VTT_dom"/>
</dbReference>
<dbReference type="RefSeq" id="WP_107665278.1">
    <property type="nucleotide sequence ID" value="NZ_PZKG01000118.1"/>
</dbReference>
<dbReference type="EMBL" id="PZKG01000118">
    <property type="protein sequence ID" value="PTE20296.1"/>
    <property type="molecule type" value="Genomic_DNA"/>
</dbReference>
<dbReference type="Proteomes" id="UP000241010">
    <property type="component" value="Unassembled WGS sequence"/>
</dbReference>
<reference evidence="3 4" key="1">
    <citation type="submission" date="2018-03" db="EMBL/GenBank/DDBJ databases">
        <title>Cereibacter changlensis.</title>
        <authorList>
            <person name="Meyer T.E."/>
            <person name="Miller S."/>
            <person name="Lodha T."/>
            <person name="Gandham S."/>
            <person name="Chintalapati S."/>
            <person name="Chintalapati V.R."/>
        </authorList>
    </citation>
    <scope>NUCLEOTIDE SEQUENCE [LARGE SCALE GENOMIC DNA]</scope>
    <source>
        <strain evidence="3 4">JA139</strain>
    </source>
</reference>
<proteinExistence type="predicted"/>
<organism evidence="3 4">
    <name type="scientific">Cereibacter changlensis JA139</name>
    <dbReference type="NCBI Taxonomy" id="1188249"/>
    <lineage>
        <taxon>Bacteria</taxon>
        <taxon>Pseudomonadati</taxon>
        <taxon>Pseudomonadota</taxon>
        <taxon>Alphaproteobacteria</taxon>
        <taxon>Rhodobacterales</taxon>
        <taxon>Paracoccaceae</taxon>
        <taxon>Cereibacter</taxon>
    </lineage>
</organism>
<evidence type="ECO:0000256" key="1">
    <source>
        <dbReference type="SAM" id="Phobius"/>
    </source>
</evidence>
<dbReference type="PANTHER" id="PTHR42709:SF4">
    <property type="entry name" value="INNER MEMBRANE PROTEIN YQAA"/>
    <property type="match status" value="1"/>
</dbReference>
<keyword evidence="1" id="KW-0812">Transmembrane</keyword>
<feature type="domain" description="VTT" evidence="2">
    <location>
        <begin position="25"/>
        <end position="139"/>
    </location>
</feature>
<evidence type="ECO:0000313" key="3">
    <source>
        <dbReference type="EMBL" id="PTE20296.1"/>
    </source>
</evidence>
<dbReference type="AlphaFoldDB" id="A0A2T4JQX8"/>
<keyword evidence="4" id="KW-1185">Reference proteome</keyword>
<feature type="transmembrane region" description="Helical" evidence="1">
    <location>
        <begin position="91"/>
        <end position="115"/>
    </location>
</feature>
<name>A0A2T4JQX8_9RHOB</name>
<keyword evidence="1" id="KW-1133">Transmembrane helix</keyword>
<feature type="transmembrane region" description="Helical" evidence="1">
    <location>
        <begin position="43"/>
        <end position="62"/>
    </location>
</feature>
<sequence length="146" mass="15280">MGDLAAYGLLCLSALASATLLPGSSEAALLGLLAAGQGEPWLLVLVATAGNVAGSTVNWFLGRGIASVRDRRWFPVSPAALARAEGWYRRFGVATLLLAWVPVVGDPLTVVAGIFRTDLRLFLLLVTLGKAARYGLIALAFLGWSA</sequence>
<keyword evidence="1" id="KW-0472">Membrane</keyword>
<comment type="caution">
    <text evidence="3">The sequence shown here is derived from an EMBL/GenBank/DDBJ whole genome shotgun (WGS) entry which is preliminary data.</text>
</comment>
<feature type="transmembrane region" description="Helical" evidence="1">
    <location>
        <begin position="121"/>
        <end position="144"/>
    </location>
</feature>
<evidence type="ECO:0000313" key="4">
    <source>
        <dbReference type="Proteomes" id="UP000241010"/>
    </source>
</evidence>
<evidence type="ECO:0000259" key="2">
    <source>
        <dbReference type="Pfam" id="PF09335"/>
    </source>
</evidence>